<evidence type="ECO:0000313" key="2">
    <source>
        <dbReference type="Proteomes" id="UP000247417"/>
    </source>
</evidence>
<sequence length="60" mass="7188">MFIFAEINWILVNLHRICNKKYPMENCMAADHSPNAEDSQHYLIFLIEYHYKKPIIGLYS</sequence>
<comment type="caution">
    <text evidence="1">The sequence shown here is derived from an EMBL/GenBank/DDBJ whole genome shotgun (WGS) entry which is preliminary data.</text>
</comment>
<reference evidence="1 2" key="1">
    <citation type="submission" date="2017-07" db="EMBL/GenBank/DDBJ databases">
        <title>A draft genome sequence of Komagataeibacter oboediens LMG 18849.</title>
        <authorList>
            <person name="Skraban J."/>
            <person name="Cleenwerck I."/>
            <person name="Vandamme P."/>
            <person name="Trcek J."/>
        </authorList>
    </citation>
    <scope>NUCLEOTIDE SEQUENCE [LARGE SCALE GENOMIC DNA]</scope>
    <source>
        <strain evidence="1 2">LMG 18849</strain>
    </source>
</reference>
<proteinExistence type="predicted"/>
<gene>
    <name evidence="1" type="ORF">CFR80_11525</name>
</gene>
<dbReference type="AlphaFoldDB" id="A0A318QU54"/>
<dbReference type="STRING" id="940286.GCA_000227565_01180"/>
<accession>A0A318QU54</accession>
<evidence type="ECO:0000313" key="1">
    <source>
        <dbReference type="EMBL" id="PYD81484.1"/>
    </source>
</evidence>
<dbReference type="Proteomes" id="UP000247417">
    <property type="component" value="Unassembled WGS sequence"/>
</dbReference>
<name>A0A318QU54_9PROT</name>
<organism evidence="1 2">
    <name type="scientific">Komagataeibacter oboediens</name>
    <dbReference type="NCBI Taxonomy" id="65958"/>
    <lineage>
        <taxon>Bacteria</taxon>
        <taxon>Pseudomonadati</taxon>
        <taxon>Pseudomonadota</taxon>
        <taxon>Alphaproteobacteria</taxon>
        <taxon>Acetobacterales</taxon>
        <taxon>Acetobacteraceae</taxon>
        <taxon>Komagataeibacter</taxon>
    </lineage>
</organism>
<dbReference type="EMBL" id="NKTX01000029">
    <property type="protein sequence ID" value="PYD81484.1"/>
    <property type="molecule type" value="Genomic_DNA"/>
</dbReference>
<protein>
    <submittedName>
        <fullName evidence="1">Uncharacterized protein</fullName>
    </submittedName>
</protein>